<dbReference type="Proteomes" id="UP000229641">
    <property type="component" value="Unassembled WGS sequence"/>
</dbReference>
<protein>
    <submittedName>
        <fullName evidence="3">Uncharacterized protein</fullName>
    </submittedName>
</protein>
<reference evidence="3 4" key="1">
    <citation type="submission" date="2017-09" db="EMBL/GenBank/DDBJ databases">
        <title>Depth-based differentiation of microbial function through sediment-hosted aquifers and enrichment of novel symbionts in the deep terrestrial subsurface.</title>
        <authorList>
            <person name="Probst A.J."/>
            <person name="Ladd B."/>
            <person name="Jarett J.K."/>
            <person name="Geller-Mcgrath D.E."/>
            <person name="Sieber C.M."/>
            <person name="Emerson J.B."/>
            <person name="Anantharaman K."/>
            <person name="Thomas B.C."/>
            <person name="Malmstrom R."/>
            <person name="Stieglmeier M."/>
            <person name="Klingl A."/>
            <person name="Woyke T."/>
            <person name="Ryan C.M."/>
            <person name="Banfield J.F."/>
        </authorList>
    </citation>
    <scope>NUCLEOTIDE SEQUENCE [LARGE SCALE GENOMIC DNA]</scope>
    <source>
        <strain evidence="3">CG11_big_fil_rev_8_21_14_0_20_42_13</strain>
    </source>
</reference>
<keyword evidence="1" id="KW-0547">Nucleotide-binding</keyword>
<evidence type="ECO:0000313" key="4">
    <source>
        <dbReference type="Proteomes" id="UP000229641"/>
    </source>
</evidence>
<comment type="caution">
    <text evidence="3">The sequence shown here is derived from an EMBL/GenBank/DDBJ whole genome shotgun (WGS) entry which is preliminary data.</text>
</comment>
<evidence type="ECO:0000256" key="1">
    <source>
        <dbReference type="ARBA" id="ARBA00022741"/>
    </source>
</evidence>
<dbReference type="InterPro" id="IPR005702">
    <property type="entry name" value="Wzc-like_C"/>
</dbReference>
<dbReference type="GO" id="GO:0004713">
    <property type="term" value="F:protein tyrosine kinase activity"/>
    <property type="evidence" value="ECO:0007669"/>
    <property type="project" value="TreeGrafter"/>
</dbReference>
<name>A0A2H0LYN0_9BACT</name>
<dbReference type="EMBL" id="PCWA01000037">
    <property type="protein sequence ID" value="PIQ89491.1"/>
    <property type="molecule type" value="Genomic_DNA"/>
</dbReference>
<dbReference type="SUPFAM" id="SSF52540">
    <property type="entry name" value="P-loop containing nucleoside triphosphate hydrolases"/>
    <property type="match status" value="1"/>
</dbReference>
<keyword evidence="2" id="KW-0067">ATP-binding</keyword>
<dbReference type="InterPro" id="IPR050445">
    <property type="entry name" value="Bact_polysacc_biosynth/exp"/>
</dbReference>
<dbReference type="PANTHER" id="PTHR32309">
    <property type="entry name" value="TYROSINE-PROTEIN KINASE"/>
    <property type="match status" value="1"/>
</dbReference>
<proteinExistence type="predicted"/>
<organism evidence="3 4">
    <name type="scientific">Candidatus Ghiorseimicrobium undicola</name>
    <dbReference type="NCBI Taxonomy" id="1974746"/>
    <lineage>
        <taxon>Bacteria</taxon>
        <taxon>Pseudomonadati</taxon>
        <taxon>Candidatus Omnitrophota</taxon>
        <taxon>Candidatus Ghiorseimicrobium</taxon>
    </lineage>
</organism>
<dbReference type="GO" id="GO:0005886">
    <property type="term" value="C:plasma membrane"/>
    <property type="evidence" value="ECO:0007669"/>
    <property type="project" value="TreeGrafter"/>
</dbReference>
<accession>A0A2H0LYN0</accession>
<evidence type="ECO:0000256" key="2">
    <source>
        <dbReference type="ARBA" id="ARBA00022840"/>
    </source>
</evidence>
<sequence>MENLDLITAGSVPYNPAELLSSSRMKELIDTFRAKYDYIIFDAPPVIPLTDPQVLGAQADGVLMVVQAGRTQRGIIEHAQSLLNQAEAKVLGFILTGIRYHIPQYIYRYL</sequence>
<dbReference type="PANTHER" id="PTHR32309:SF13">
    <property type="entry name" value="FERRIC ENTEROBACTIN TRANSPORT PROTEIN FEPE"/>
    <property type="match status" value="1"/>
</dbReference>
<dbReference type="AlphaFoldDB" id="A0A2H0LYN0"/>
<gene>
    <name evidence="3" type="ORF">COV72_03005</name>
</gene>
<dbReference type="InterPro" id="IPR027417">
    <property type="entry name" value="P-loop_NTPase"/>
</dbReference>
<dbReference type="CDD" id="cd05387">
    <property type="entry name" value="BY-kinase"/>
    <property type="match status" value="1"/>
</dbReference>
<dbReference type="Gene3D" id="3.40.50.300">
    <property type="entry name" value="P-loop containing nucleotide triphosphate hydrolases"/>
    <property type="match status" value="1"/>
</dbReference>
<evidence type="ECO:0000313" key="3">
    <source>
        <dbReference type="EMBL" id="PIQ89491.1"/>
    </source>
</evidence>